<accession>A0A3N7H350</accession>
<reference evidence="2" key="1">
    <citation type="journal article" date="2006" name="Science">
        <title>The genome of black cottonwood, Populus trichocarpa (Torr. &amp; Gray).</title>
        <authorList>
            <person name="Tuskan G.A."/>
            <person name="Difazio S."/>
            <person name="Jansson S."/>
            <person name="Bohlmann J."/>
            <person name="Grigoriev I."/>
            <person name="Hellsten U."/>
            <person name="Putnam N."/>
            <person name="Ralph S."/>
            <person name="Rombauts S."/>
            <person name="Salamov A."/>
            <person name="Schein J."/>
            <person name="Sterck L."/>
            <person name="Aerts A."/>
            <person name="Bhalerao R.R."/>
            <person name="Bhalerao R.P."/>
            <person name="Blaudez D."/>
            <person name="Boerjan W."/>
            <person name="Brun A."/>
            <person name="Brunner A."/>
            <person name="Busov V."/>
            <person name="Campbell M."/>
            <person name="Carlson J."/>
            <person name="Chalot M."/>
            <person name="Chapman J."/>
            <person name="Chen G.L."/>
            <person name="Cooper D."/>
            <person name="Coutinho P.M."/>
            <person name="Couturier J."/>
            <person name="Covert S."/>
            <person name="Cronk Q."/>
            <person name="Cunningham R."/>
            <person name="Davis J."/>
            <person name="Degroeve S."/>
            <person name="Dejardin A."/>
            <person name="Depamphilis C."/>
            <person name="Detter J."/>
            <person name="Dirks B."/>
            <person name="Dubchak I."/>
            <person name="Duplessis S."/>
            <person name="Ehlting J."/>
            <person name="Ellis B."/>
            <person name="Gendler K."/>
            <person name="Goodstein D."/>
            <person name="Gribskov M."/>
            <person name="Grimwood J."/>
            <person name="Groover A."/>
            <person name="Gunter L."/>
            <person name="Hamberger B."/>
            <person name="Heinze B."/>
            <person name="Helariutta Y."/>
            <person name="Henrissat B."/>
            <person name="Holligan D."/>
            <person name="Holt R."/>
            <person name="Huang W."/>
            <person name="Islam-Faridi N."/>
            <person name="Jones S."/>
            <person name="Jones-Rhoades M."/>
            <person name="Jorgensen R."/>
            <person name="Joshi C."/>
            <person name="Kangasjarvi J."/>
            <person name="Karlsson J."/>
            <person name="Kelleher C."/>
            <person name="Kirkpatrick R."/>
            <person name="Kirst M."/>
            <person name="Kohler A."/>
            <person name="Kalluri U."/>
            <person name="Larimer F."/>
            <person name="Leebens-Mack J."/>
            <person name="Leple J.C."/>
            <person name="Locascio P."/>
            <person name="Lou Y."/>
            <person name="Lucas S."/>
            <person name="Martin F."/>
            <person name="Montanini B."/>
            <person name="Napoli C."/>
            <person name="Nelson D.R."/>
            <person name="Nelson C."/>
            <person name="Nieminen K."/>
            <person name="Nilsson O."/>
            <person name="Pereda V."/>
            <person name="Peter G."/>
            <person name="Philippe R."/>
            <person name="Pilate G."/>
            <person name="Poliakov A."/>
            <person name="Razumovskaya J."/>
            <person name="Richardson P."/>
            <person name="Rinaldi C."/>
            <person name="Ritland K."/>
            <person name="Rouze P."/>
            <person name="Ryaboy D."/>
            <person name="Schmutz J."/>
            <person name="Schrader J."/>
            <person name="Segerman B."/>
            <person name="Shin H."/>
            <person name="Siddiqui A."/>
            <person name="Sterky F."/>
            <person name="Terry A."/>
            <person name="Tsai C.J."/>
            <person name="Uberbacher E."/>
            <person name="Unneberg P."/>
            <person name="Vahala J."/>
            <person name="Wall K."/>
            <person name="Wessler S."/>
            <person name="Yang G."/>
            <person name="Yin T."/>
            <person name="Douglas C."/>
            <person name="Marra M."/>
            <person name="Sandberg G."/>
            <person name="Van de Peer Y."/>
            <person name="Rokhsar D."/>
        </authorList>
    </citation>
    <scope>NUCLEOTIDE SEQUENCE [LARGE SCALE GENOMIC DNA]</scope>
    <source>
        <strain evidence="2">Nisqually-1</strain>
    </source>
</reference>
<reference evidence="2" key="2">
    <citation type="submission" date="2017-07" db="EMBL/GenBank/DDBJ databases">
        <title>WGS assembly of Populus trichocarpa.</title>
        <authorList>
            <person name="Tuskan G."/>
            <person name="Difazio S."/>
            <person name="Jansson S."/>
            <person name="Bohlmann J."/>
            <person name="Grigoriev I."/>
            <person name="Hellsten U."/>
            <person name="Putnam N."/>
            <person name="Ralph S."/>
            <person name="Rombauts S."/>
            <person name="Salamov A."/>
            <person name="Schein J."/>
            <person name="Sterck L."/>
            <person name="Aerts A."/>
            <person name="Bhalerao R."/>
            <person name="Bhalerao R."/>
            <person name="Blaudez D."/>
            <person name="Boerjan W."/>
            <person name="Brun A."/>
            <person name="Brunner A."/>
            <person name="Busov V."/>
            <person name="Campbell M."/>
            <person name="Carlson J."/>
            <person name="Chalot M."/>
            <person name="Chapman J."/>
            <person name="Chen G."/>
            <person name="Cooper D."/>
            <person name="Coutinho P."/>
            <person name="Couturier J."/>
            <person name="Covert S."/>
            <person name="Cronk Q."/>
            <person name="Cunningham R."/>
            <person name="Davis J."/>
            <person name="Degroeve S."/>
            <person name="Dejardin A."/>
            <person name="Depamphilis C."/>
            <person name="Detter J."/>
            <person name="Dirks B."/>
            <person name="Dubchak I."/>
            <person name="Duplessis S."/>
            <person name="Ehlting J."/>
            <person name="Ellis B."/>
            <person name="Gendler K."/>
            <person name="Goodstein D."/>
            <person name="Gribskov M."/>
            <person name="Grimwood J."/>
            <person name="Groover A."/>
            <person name="Gunter L."/>
            <person name="Hamberger B."/>
            <person name="Heinze B."/>
            <person name="Helariutta Y."/>
            <person name="Henrissat B."/>
            <person name="Holligan D."/>
            <person name="Holt R."/>
            <person name="Huang W."/>
            <person name="Islam-Faridi N."/>
            <person name="Jones S."/>
            <person name="Jones-Rhoades M."/>
            <person name="Jorgensen R."/>
            <person name="Joshi C."/>
            <person name="Kangasjarvi J."/>
            <person name="Karlsson J."/>
            <person name="Kelleher C."/>
            <person name="Kirkpatrick R."/>
            <person name="Kirst M."/>
            <person name="Kohler A."/>
            <person name="Kalluri U."/>
            <person name="Larimer F."/>
            <person name="Leebens-Mack J."/>
            <person name="Leple J."/>
            <person name="Locascio P."/>
            <person name="Lou Y."/>
            <person name="Lucas S."/>
            <person name="Martin F."/>
            <person name="Montanini B."/>
            <person name="Napoli C."/>
            <person name="Nelson D."/>
            <person name="Nelson C."/>
            <person name="Nieminen K."/>
            <person name="Nilsson O."/>
            <person name="Pereda V."/>
            <person name="Peter G."/>
            <person name="Philippe R."/>
            <person name="Pilate G."/>
            <person name="Poliakov A."/>
            <person name="Razumovskaya J."/>
            <person name="Richardson P."/>
            <person name="Rinaldi C."/>
            <person name="Ritland K."/>
            <person name="Rouze P."/>
            <person name="Ryaboy D."/>
            <person name="Schmutz J."/>
            <person name="Schrader J."/>
            <person name="Segerman B."/>
            <person name="Shin H."/>
            <person name="Siddiqui A."/>
            <person name="Sterky F."/>
            <person name="Terry A."/>
            <person name="Tsai C."/>
            <person name="Uberbacher E."/>
            <person name="Unneberg P."/>
            <person name="Vahala J."/>
            <person name="Wall K."/>
            <person name="Wessler S."/>
            <person name="Yang G."/>
            <person name="Yin T."/>
            <person name="Douglas C."/>
            <person name="Marra M."/>
            <person name="Sandberg G."/>
            <person name="Van De Peer Y."/>
            <person name="Rokhsar D."/>
        </authorList>
    </citation>
    <scope>NUCLEOTIDE SEQUENCE</scope>
    <source>
        <strain evidence="2">Nisqually-1</strain>
    </source>
</reference>
<organism evidence="2">
    <name type="scientific">Populus trichocarpa</name>
    <name type="common">Western balsam poplar</name>
    <name type="synonym">Populus balsamifera subsp. trichocarpa</name>
    <dbReference type="NCBI Taxonomy" id="3694"/>
    <lineage>
        <taxon>Eukaryota</taxon>
        <taxon>Viridiplantae</taxon>
        <taxon>Streptophyta</taxon>
        <taxon>Embryophyta</taxon>
        <taxon>Tracheophyta</taxon>
        <taxon>Spermatophyta</taxon>
        <taxon>Magnoliopsida</taxon>
        <taxon>eudicotyledons</taxon>
        <taxon>Gunneridae</taxon>
        <taxon>Pentapetalae</taxon>
        <taxon>rosids</taxon>
        <taxon>fabids</taxon>
        <taxon>Malpighiales</taxon>
        <taxon>Salicaceae</taxon>
        <taxon>Saliceae</taxon>
        <taxon>Populus</taxon>
    </lineage>
</organism>
<protein>
    <submittedName>
        <fullName evidence="2">Uncharacterized protein</fullName>
    </submittedName>
</protein>
<gene>
    <name evidence="2" type="ORF">POPTR_T162101</name>
</gene>
<sequence>MFLMMFYGSYMVCFCLSFVLSVLSLILFCCLLNWVCWVVFLKRFCFERIFVLGYVLFATRLTLCISLSPSL</sequence>
<feature type="transmembrane region" description="Helical" evidence="1">
    <location>
        <begin position="49"/>
        <end position="68"/>
    </location>
</feature>
<evidence type="ECO:0000313" key="2">
    <source>
        <dbReference type="EMBL" id="RQO95244.1"/>
    </source>
</evidence>
<dbReference type="EMBL" id="KZ623637">
    <property type="protein sequence ID" value="RQO95244.1"/>
    <property type="molecule type" value="Genomic_DNA"/>
</dbReference>
<dbReference type="AlphaFoldDB" id="A0A3N7H350"/>
<keyword evidence="1" id="KW-0812">Transmembrane</keyword>
<proteinExistence type="predicted"/>
<keyword evidence="1" id="KW-1133">Transmembrane helix</keyword>
<evidence type="ECO:0000256" key="1">
    <source>
        <dbReference type="SAM" id="Phobius"/>
    </source>
</evidence>
<feature type="transmembrane region" description="Helical" evidence="1">
    <location>
        <begin position="6"/>
        <end position="37"/>
    </location>
</feature>
<keyword evidence="1" id="KW-0472">Membrane</keyword>
<dbReference type="InParanoid" id="A0A3N7H350"/>
<name>A0A3N7H350_POPTR</name>